<dbReference type="EMBL" id="SDMP01000017">
    <property type="protein sequence ID" value="RYQ99358.1"/>
    <property type="molecule type" value="Genomic_DNA"/>
</dbReference>
<evidence type="ECO:0000313" key="3">
    <source>
        <dbReference type="Proteomes" id="UP000289738"/>
    </source>
</evidence>
<feature type="compositionally biased region" description="Basic and acidic residues" evidence="1">
    <location>
        <begin position="67"/>
        <end position="87"/>
    </location>
</feature>
<organism evidence="2 3">
    <name type="scientific">Arachis hypogaea</name>
    <name type="common">Peanut</name>
    <dbReference type="NCBI Taxonomy" id="3818"/>
    <lineage>
        <taxon>Eukaryota</taxon>
        <taxon>Viridiplantae</taxon>
        <taxon>Streptophyta</taxon>
        <taxon>Embryophyta</taxon>
        <taxon>Tracheophyta</taxon>
        <taxon>Spermatophyta</taxon>
        <taxon>Magnoliopsida</taxon>
        <taxon>eudicotyledons</taxon>
        <taxon>Gunneridae</taxon>
        <taxon>Pentapetalae</taxon>
        <taxon>rosids</taxon>
        <taxon>fabids</taxon>
        <taxon>Fabales</taxon>
        <taxon>Fabaceae</taxon>
        <taxon>Papilionoideae</taxon>
        <taxon>50 kb inversion clade</taxon>
        <taxon>dalbergioids sensu lato</taxon>
        <taxon>Dalbergieae</taxon>
        <taxon>Pterocarpus clade</taxon>
        <taxon>Arachis</taxon>
    </lineage>
</organism>
<feature type="compositionally biased region" description="Basic and acidic residues" evidence="1">
    <location>
        <begin position="195"/>
        <end position="205"/>
    </location>
</feature>
<sequence>MDSKTTRETESNPTDSKSRSESENQEEEEIEKIATKKRKQPQKVVKKESKKRKTVPMDSESTCESESQEKEIEKTPIVKRKQPERVAKKQTKSGKLVLIDSESKTKSEKKTEQVKDNTEERRRQALQMLREKRSKLRNDGAQTTNVAPDRFDSTEARNDFSETKNTPKILDNNLGSPLEPQQQPCEEALLICPLEPEKQAAEESSPRMTKPEPPLNVSPPEEQQQPCQKALMARQLEEEAQPDFCLPEPKKQAGKGSFRRKTEPEHPLNVAVGPSLWQHDAPSFDLGISPPTSQPTPPTSQPTVSQLEVLADAVVDAGVTAALKFAEATSAELTFTTAEVYKIAEKEKEITEELKEKCYHWITHVKETKDSTNEYDPLFILKHQGNFEGLRHHFMSLMPGQHVRSTCLQLCPFIQHMNVFYWFIYDLTEMFILENHGEKYIDPKTKKAYRFDVDRYAHYCQFLDKRKLASHLFWLSIDDIRKKAFYVLDPVNKKNNEIPYLRIKLNKFIALIVSQMRVYNGAEPLMEDRDGEEAKYIRLDGQTYKEEIDAFRLEYDPNILLHKLNKIRDQVIRTSEAIRLPKPFVALSRPYFSKTPELSDIAQ</sequence>
<dbReference type="Proteomes" id="UP000289738">
    <property type="component" value="Chromosome B07"/>
</dbReference>
<dbReference type="AlphaFoldDB" id="A0A444YBM8"/>
<gene>
    <name evidence="2" type="ORF">Ahy_B07g087288</name>
</gene>
<name>A0A444YBM8_ARAHY</name>
<proteinExistence type="predicted"/>
<evidence type="ECO:0000256" key="1">
    <source>
        <dbReference type="SAM" id="MobiDB-lite"/>
    </source>
</evidence>
<feature type="region of interest" description="Disordered" evidence="1">
    <location>
        <begin position="195"/>
        <end position="302"/>
    </location>
</feature>
<keyword evidence="3" id="KW-1185">Reference proteome</keyword>
<evidence type="ECO:0000313" key="2">
    <source>
        <dbReference type="EMBL" id="RYQ99358.1"/>
    </source>
</evidence>
<feature type="compositionally biased region" description="Basic and acidic residues" evidence="1">
    <location>
        <begin position="1"/>
        <end position="22"/>
    </location>
</feature>
<accession>A0A444YBM8</accession>
<comment type="caution">
    <text evidence="2">The sequence shown here is derived from an EMBL/GenBank/DDBJ whole genome shotgun (WGS) entry which is preliminary data.</text>
</comment>
<protein>
    <submittedName>
        <fullName evidence="2">Uncharacterized protein</fullName>
    </submittedName>
</protein>
<feature type="compositionally biased region" description="Basic and acidic residues" evidence="1">
    <location>
        <begin position="149"/>
        <end position="162"/>
    </location>
</feature>
<feature type="region of interest" description="Disordered" evidence="1">
    <location>
        <begin position="1"/>
        <end position="181"/>
    </location>
</feature>
<reference evidence="2 3" key="1">
    <citation type="submission" date="2019-01" db="EMBL/GenBank/DDBJ databases">
        <title>Sequencing of cultivated peanut Arachis hypogaea provides insights into genome evolution and oil improvement.</title>
        <authorList>
            <person name="Chen X."/>
        </authorList>
    </citation>
    <scope>NUCLEOTIDE SEQUENCE [LARGE SCALE GENOMIC DNA]</scope>
    <source>
        <strain evidence="3">cv. Fuhuasheng</strain>
        <tissue evidence="2">Leaves</tissue>
    </source>
</reference>
<feature type="compositionally biased region" description="Basic and acidic residues" evidence="1">
    <location>
        <begin position="101"/>
        <end position="123"/>
    </location>
</feature>